<accession>A0AAV9SSY6</accession>
<proteinExistence type="predicted"/>
<dbReference type="Pfam" id="PF04082">
    <property type="entry name" value="Fungal_trans"/>
    <property type="match status" value="1"/>
</dbReference>
<feature type="domain" description="Zn(2)-C6 fungal-type" evidence="8">
    <location>
        <begin position="37"/>
        <end position="66"/>
    </location>
</feature>
<sequence>MAPEGQGPRNTTETETEADAASSAASSAARGRRANNACTRCRERKVKCSGSLPCANCLRKSVECVFDKEDRKVVVSERFLNDLKRKSGYGLDREHAAPTPKRTRYHPSASPGDHRDHDGTVDSHESSTAAPVDGEHQGTVDDGTTVVGGEVDNEEPRGLLSAMKNPLASGPSKFVTDASGRRRWLGPSSTWAYSRQVLNMIQGHLGQHESPEIPLNVDAQAFMLDWPSSRNVASQTTTPTADIPSLDYALYLTNTVKFHLGQTYHLFDEEGFMAGLHDFYRRGPSTEPPADARLWYIQFLLIMAFGKALLVPGNPAQTPPGSGLVTRALELLPDVHGLYRDPVLSVEILCCLALYLQSVDHRNSAYTYIGQAFRIALTQGLHREPLQGLLNDAEANRLRCIWWTLYILDRKLSSLMGAPNSIQDSDITVQLPRSDPAVHKHKALGIHVVLSQLLAKVLNTVYGVDGKLDPSFLKSVQEVLRDMAALAPQLTAGFEFKLNSSEPASRVAATLNLCYHQCVVLATRPLLMCLLQNVLAQHGSTNRGLASPIKALLTTSSESASKSLRILSALQSQHLLESFLPFDLEQTFSAAFVLTLMTAVPGLPTRNGEHVQTAFGILDTMMARGNVVARYRREELEKLQEMLRLAQARLFQAAPAAGGDVMHSTDNLGLDTQSANVLQTNHVGQDVLGEGGPATGSTANGLASEQMLSIAGLLDWEPNVAALEDDQLAGNWLWTDPIAPDFDFGGELL</sequence>
<evidence type="ECO:0000256" key="2">
    <source>
        <dbReference type="ARBA" id="ARBA00022723"/>
    </source>
</evidence>
<comment type="caution">
    <text evidence="9">The sequence shown here is derived from an EMBL/GenBank/DDBJ whole genome shotgun (WGS) entry which is preliminary data.</text>
</comment>
<gene>
    <name evidence="9" type="ORF">QIS74_13195</name>
</gene>
<dbReference type="Proteomes" id="UP001327957">
    <property type="component" value="Unassembled WGS sequence"/>
</dbReference>
<dbReference type="PROSITE" id="PS00463">
    <property type="entry name" value="ZN2_CY6_FUNGAL_1"/>
    <property type="match status" value="1"/>
</dbReference>
<keyword evidence="6" id="KW-0539">Nucleus</keyword>
<dbReference type="PANTHER" id="PTHR47540">
    <property type="entry name" value="THIAMINE REPRESSIBLE GENES REGULATORY PROTEIN THI5"/>
    <property type="match status" value="1"/>
</dbReference>
<dbReference type="CDD" id="cd12148">
    <property type="entry name" value="fungal_TF_MHR"/>
    <property type="match status" value="1"/>
</dbReference>
<evidence type="ECO:0000256" key="4">
    <source>
        <dbReference type="ARBA" id="ARBA00023125"/>
    </source>
</evidence>
<evidence type="ECO:0000313" key="10">
    <source>
        <dbReference type="Proteomes" id="UP001327957"/>
    </source>
</evidence>
<feature type="compositionally biased region" description="Low complexity" evidence="7">
    <location>
        <begin position="140"/>
        <end position="150"/>
    </location>
</feature>
<evidence type="ECO:0000256" key="1">
    <source>
        <dbReference type="ARBA" id="ARBA00004123"/>
    </source>
</evidence>
<evidence type="ECO:0000259" key="8">
    <source>
        <dbReference type="PROSITE" id="PS50048"/>
    </source>
</evidence>
<reference evidence="9 10" key="1">
    <citation type="submission" date="2023-04" db="EMBL/GenBank/DDBJ databases">
        <title>Colletotrichum tabacum stain YC1 causing leaf anthracnose on Nicotiana tabacum(L.) cv.</title>
        <authorList>
            <person name="Ji Z."/>
            <person name="Wang M."/>
            <person name="Zhang J."/>
            <person name="Wang N."/>
            <person name="Zhou Z."/>
        </authorList>
    </citation>
    <scope>NUCLEOTIDE SEQUENCE [LARGE SCALE GENOMIC DNA]</scope>
    <source>
        <strain evidence="9 10">YC1</strain>
    </source>
</reference>
<dbReference type="AlphaFoldDB" id="A0AAV9SSY6"/>
<dbReference type="SMART" id="SM00066">
    <property type="entry name" value="GAL4"/>
    <property type="match status" value="1"/>
</dbReference>
<dbReference type="PANTHER" id="PTHR47540:SF6">
    <property type="entry name" value="ZN(II)2CYS6 TRANSCRIPTION FACTOR (EUROFUNG)"/>
    <property type="match status" value="1"/>
</dbReference>
<dbReference type="SUPFAM" id="SSF57701">
    <property type="entry name" value="Zn2/Cys6 DNA-binding domain"/>
    <property type="match status" value="1"/>
</dbReference>
<keyword evidence="10" id="KW-1185">Reference proteome</keyword>
<keyword evidence="2" id="KW-0479">Metal-binding</keyword>
<dbReference type="GO" id="GO:0006351">
    <property type="term" value="P:DNA-templated transcription"/>
    <property type="evidence" value="ECO:0007669"/>
    <property type="project" value="InterPro"/>
</dbReference>
<feature type="region of interest" description="Disordered" evidence="7">
    <location>
        <begin position="1"/>
        <end position="37"/>
    </location>
</feature>
<dbReference type="InterPro" id="IPR007219">
    <property type="entry name" value="XnlR_reg_dom"/>
</dbReference>
<dbReference type="GO" id="GO:0045944">
    <property type="term" value="P:positive regulation of transcription by RNA polymerase II"/>
    <property type="evidence" value="ECO:0007669"/>
    <property type="project" value="TreeGrafter"/>
</dbReference>
<dbReference type="PROSITE" id="PS50048">
    <property type="entry name" value="ZN2_CY6_FUNGAL_2"/>
    <property type="match status" value="1"/>
</dbReference>
<dbReference type="CDD" id="cd00067">
    <property type="entry name" value="GAL4"/>
    <property type="match status" value="1"/>
</dbReference>
<protein>
    <recommendedName>
        <fullName evidence="8">Zn(2)-C6 fungal-type domain-containing protein</fullName>
    </recommendedName>
</protein>
<comment type="subcellular location">
    <subcellularLocation>
        <location evidence="1">Nucleus</location>
    </subcellularLocation>
</comment>
<dbReference type="Gene3D" id="4.10.240.10">
    <property type="entry name" value="Zn(2)-C6 fungal-type DNA-binding domain"/>
    <property type="match status" value="1"/>
</dbReference>
<keyword evidence="5" id="KW-0804">Transcription</keyword>
<dbReference type="InterPro" id="IPR051711">
    <property type="entry name" value="Stress_Response_Reg"/>
</dbReference>
<feature type="compositionally biased region" description="Low complexity" evidence="7">
    <location>
        <begin position="9"/>
        <end position="37"/>
    </location>
</feature>
<evidence type="ECO:0000256" key="5">
    <source>
        <dbReference type="ARBA" id="ARBA00023163"/>
    </source>
</evidence>
<evidence type="ECO:0000256" key="6">
    <source>
        <dbReference type="ARBA" id="ARBA00023242"/>
    </source>
</evidence>
<feature type="compositionally biased region" description="Basic and acidic residues" evidence="7">
    <location>
        <begin position="112"/>
        <end position="125"/>
    </location>
</feature>
<dbReference type="InterPro" id="IPR036864">
    <property type="entry name" value="Zn2-C6_fun-type_DNA-bd_sf"/>
</dbReference>
<keyword evidence="3" id="KW-0805">Transcription regulation</keyword>
<dbReference type="InterPro" id="IPR001138">
    <property type="entry name" value="Zn2Cys6_DnaBD"/>
</dbReference>
<dbReference type="GO" id="GO:0008270">
    <property type="term" value="F:zinc ion binding"/>
    <property type="evidence" value="ECO:0007669"/>
    <property type="project" value="InterPro"/>
</dbReference>
<feature type="region of interest" description="Disordered" evidence="7">
    <location>
        <begin position="90"/>
        <end position="152"/>
    </location>
</feature>
<dbReference type="EMBL" id="JASAOK010000054">
    <property type="protein sequence ID" value="KAK6206707.1"/>
    <property type="molecule type" value="Genomic_DNA"/>
</dbReference>
<evidence type="ECO:0000256" key="7">
    <source>
        <dbReference type="SAM" id="MobiDB-lite"/>
    </source>
</evidence>
<evidence type="ECO:0000256" key="3">
    <source>
        <dbReference type="ARBA" id="ARBA00023015"/>
    </source>
</evidence>
<keyword evidence="4" id="KW-0238">DNA-binding</keyword>
<dbReference type="Pfam" id="PF00172">
    <property type="entry name" value="Zn_clus"/>
    <property type="match status" value="1"/>
</dbReference>
<dbReference type="SMART" id="SM00906">
    <property type="entry name" value="Fungal_trans"/>
    <property type="match status" value="1"/>
</dbReference>
<dbReference type="GO" id="GO:0000981">
    <property type="term" value="F:DNA-binding transcription factor activity, RNA polymerase II-specific"/>
    <property type="evidence" value="ECO:0007669"/>
    <property type="project" value="InterPro"/>
</dbReference>
<dbReference type="GO" id="GO:0043565">
    <property type="term" value="F:sequence-specific DNA binding"/>
    <property type="evidence" value="ECO:0007669"/>
    <property type="project" value="TreeGrafter"/>
</dbReference>
<dbReference type="GO" id="GO:0005634">
    <property type="term" value="C:nucleus"/>
    <property type="evidence" value="ECO:0007669"/>
    <property type="project" value="UniProtKB-SubCell"/>
</dbReference>
<name>A0AAV9SSY6_9PEZI</name>
<evidence type="ECO:0000313" key="9">
    <source>
        <dbReference type="EMBL" id="KAK6206707.1"/>
    </source>
</evidence>
<organism evidence="9 10">
    <name type="scientific">Colletotrichum tabaci</name>
    <dbReference type="NCBI Taxonomy" id="1209068"/>
    <lineage>
        <taxon>Eukaryota</taxon>
        <taxon>Fungi</taxon>
        <taxon>Dikarya</taxon>
        <taxon>Ascomycota</taxon>
        <taxon>Pezizomycotina</taxon>
        <taxon>Sordariomycetes</taxon>
        <taxon>Hypocreomycetidae</taxon>
        <taxon>Glomerellales</taxon>
        <taxon>Glomerellaceae</taxon>
        <taxon>Colletotrichum</taxon>
        <taxon>Colletotrichum destructivum species complex</taxon>
    </lineage>
</organism>